<dbReference type="Proteomes" id="UP000580797">
    <property type="component" value="Unassembled WGS sequence"/>
</dbReference>
<proteinExistence type="predicted"/>
<dbReference type="RefSeq" id="WP_183663141.1">
    <property type="nucleotide sequence ID" value="NZ_BAAARH010000009.1"/>
</dbReference>
<dbReference type="AlphaFoldDB" id="A0A7W8TT13"/>
<evidence type="ECO:0000256" key="1">
    <source>
        <dbReference type="ARBA" id="ARBA00022801"/>
    </source>
</evidence>
<dbReference type="InterPro" id="IPR011059">
    <property type="entry name" value="Metal-dep_hydrolase_composite"/>
</dbReference>
<feature type="domain" description="Amidohydrolase-related" evidence="2">
    <location>
        <begin position="10"/>
        <end position="342"/>
    </location>
</feature>
<evidence type="ECO:0000313" key="3">
    <source>
        <dbReference type="EMBL" id="MBB5511498.1"/>
    </source>
</evidence>
<dbReference type="NCBIfam" id="NF006681">
    <property type="entry name" value="PRK09229.1-2"/>
    <property type="match status" value="1"/>
</dbReference>
<evidence type="ECO:0000259" key="2">
    <source>
        <dbReference type="Pfam" id="PF01979"/>
    </source>
</evidence>
<dbReference type="InterPro" id="IPR006680">
    <property type="entry name" value="Amidohydro-rel"/>
</dbReference>
<dbReference type="PANTHER" id="PTHR43794">
    <property type="entry name" value="AMINOHYDROLASE SSNA-RELATED"/>
    <property type="match status" value="1"/>
</dbReference>
<reference evidence="3 4" key="1">
    <citation type="submission" date="2020-08" db="EMBL/GenBank/DDBJ databases">
        <title>Sequencing the genomes of 1000 actinobacteria strains.</title>
        <authorList>
            <person name="Klenk H.-P."/>
        </authorList>
    </citation>
    <scope>NUCLEOTIDE SEQUENCE [LARGE SCALE GENOMIC DNA]</scope>
    <source>
        <strain evidence="3 4">DSM 105783</strain>
    </source>
</reference>
<dbReference type="PANTHER" id="PTHR43794:SF11">
    <property type="entry name" value="AMIDOHYDROLASE-RELATED DOMAIN-CONTAINING PROTEIN"/>
    <property type="match status" value="1"/>
</dbReference>
<protein>
    <submittedName>
        <fullName evidence="3">Formiminoglutamate deiminase</fullName>
    </submittedName>
</protein>
<dbReference type="InterPro" id="IPR050287">
    <property type="entry name" value="MTA/SAH_deaminase"/>
</dbReference>
<gene>
    <name evidence="3" type="ORF">HD598_000185</name>
</gene>
<dbReference type="InterPro" id="IPR032466">
    <property type="entry name" value="Metal_Hydrolase"/>
</dbReference>
<organism evidence="3 4">
    <name type="scientific">Neomicrococcus aestuarii</name>
    <dbReference type="NCBI Taxonomy" id="556325"/>
    <lineage>
        <taxon>Bacteria</taxon>
        <taxon>Bacillati</taxon>
        <taxon>Actinomycetota</taxon>
        <taxon>Actinomycetes</taxon>
        <taxon>Micrococcales</taxon>
        <taxon>Micrococcaceae</taxon>
        <taxon>Neomicrococcus</taxon>
    </lineage>
</organism>
<evidence type="ECO:0000313" key="4">
    <source>
        <dbReference type="Proteomes" id="UP000580797"/>
    </source>
</evidence>
<dbReference type="GO" id="GO:0016810">
    <property type="term" value="F:hydrolase activity, acting on carbon-nitrogen (but not peptide) bonds"/>
    <property type="evidence" value="ECO:0007669"/>
    <property type="project" value="InterPro"/>
</dbReference>
<sequence length="418" mass="44543">MSSSSRLVQVPGLVNAHSHAFHRVLRGRTHERSETSVTYSTDNFWTWRTQMYAAASYLSPEAYEQLATAVFAEMVTCGWTAVGEFHYVHRGQTAGTLSEPLAMERALINAAVAAGIRLTLLDTCYLQGGLSAAGEAIPLNEVQSRFSDGSAEGWLKRWNALHDVIAEINSPLVTLGAAVHSVRAVPKIELERIGAELPAGTVLHAHVSEQPAENEACLAAYGVTPTELLSFSGLLGPNFSAVHATHLTPHDIELLGSSGSTIVMCPSTEADLADGIGPARALADAGATIALGTDQHASIDPYLEMRALEHGERLSTGQRGRFQPAELLDAAVSGGARSLGLASPATDSTDLDDYLMVDCESMRTFGSRVSQLPLTATAADVQQVVINQRVVAENGVHAQLGSVEELYCAFMAEHPEFQ</sequence>
<dbReference type="EMBL" id="JACHDR010000001">
    <property type="protein sequence ID" value="MBB5511498.1"/>
    <property type="molecule type" value="Genomic_DNA"/>
</dbReference>
<comment type="caution">
    <text evidence="3">The sequence shown here is derived from an EMBL/GenBank/DDBJ whole genome shotgun (WGS) entry which is preliminary data.</text>
</comment>
<accession>A0A7W8TT13</accession>
<dbReference type="Pfam" id="PF01979">
    <property type="entry name" value="Amidohydro_1"/>
    <property type="match status" value="1"/>
</dbReference>
<keyword evidence="1" id="KW-0378">Hydrolase</keyword>
<dbReference type="Gene3D" id="2.30.40.10">
    <property type="entry name" value="Urease, subunit C, domain 1"/>
    <property type="match status" value="1"/>
</dbReference>
<dbReference type="Gene3D" id="3.20.20.140">
    <property type="entry name" value="Metal-dependent hydrolases"/>
    <property type="match status" value="1"/>
</dbReference>
<dbReference type="SUPFAM" id="SSF51556">
    <property type="entry name" value="Metallo-dependent hydrolases"/>
    <property type="match status" value="1"/>
</dbReference>
<name>A0A7W8TT13_9MICC</name>